<dbReference type="InterPro" id="IPR036610">
    <property type="entry name" value="PEBP-like_sf"/>
</dbReference>
<organism evidence="2 3">
    <name type="scientific">Limnoglobus roseus</name>
    <dbReference type="NCBI Taxonomy" id="2598579"/>
    <lineage>
        <taxon>Bacteria</taxon>
        <taxon>Pseudomonadati</taxon>
        <taxon>Planctomycetota</taxon>
        <taxon>Planctomycetia</taxon>
        <taxon>Gemmatales</taxon>
        <taxon>Gemmataceae</taxon>
        <taxon>Limnoglobus</taxon>
    </lineage>
</organism>
<evidence type="ECO:0000313" key="2">
    <source>
        <dbReference type="EMBL" id="QEL15012.1"/>
    </source>
</evidence>
<dbReference type="SUPFAM" id="SSF49777">
    <property type="entry name" value="PEBP-like"/>
    <property type="match status" value="1"/>
</dbReference>
<reference evidence="3" key="1">
    <citation type="submission" date="2019-08" db="EMBL/GenBank/DDBJ databases">
        <title>Limnoglobus roseus gen. nov., sp. nov., a novel freshwater planctomycete with a giant genome from the family Gemmataceae.</title>
        <authorList>
            <person name="Kulichevskaya I.S."/>
            <person name="Naumoff D.G."/>
            <person name="Miroshnikov K."/>
            <person name="Ivanova A."/>
            <person name="Philippov D.A."/>
            <person name="Hakobyan A."/>
            <person name="Rijpstra I.C."/>
            <person name="Sinninghe Damste J.S."/>
            <person name="Liesack W."/>
            <person name="Dedysh S.N."/>
        </authorList>
    </citation>
    <scope>NUCLEOTIDE SEQUENCE [LARGE SCALE GENOMIC DNA]</scope>
    <source>
        <strain evidence="3">PX52</strain>
    </source>
</reference>
<sequence length="154" mass="16835">MSISLVSPAFAEGQKIPRHFTGDGMDVSPPLRWSDPPQGTKSFTVVCNDPDAPRGNWVHWVLYDLPRVTRDLPENLPPDPDLNDGSHHGTNDFGYVGYGGPAPPRGKPHRYSFHVYALDTDELGLSSGATKDQVLSAMKGHVLEEGELVAVYAR</sequence>
<dbReference type="KEGG" id="lrs:PX52LOC_01917"/>
<dbReference type="Gene3D" id="3.90.280.10">
    <property type="entry name" value="PEBP-like"/>
    <property type="match status" value="1"/>
</dbReference>
<evidence type="ECO:0000313" key="3">
    <source>
        <dbReference type="Proteomes" id="UP000324974"/>
    </source>
</evidence>
<dbReference type="EMBL" id="CP042425">
    <property type="protein sequence ID" value="QEL15012.1"/>
    <property type="molecule type" value="Genomic_DNA"/>
</dbReference>
<dbReference type="Proteomes" id="UP000324974">
    <property type="component" value="Chromosome"/>
</dbReference>
<dbReference type="RefSeq" id="WP_149109864.1">
    <property type="nucleotide sequence ID" value="NZ_CP042425.1"/>
</dbReference>
<name>A0A5C1AB18_9BACT</name>
<accession>A0A5C1AB18</accession>
<dbReference type="NCBIfam" id="TIGR00481">
    <property type="entry name" value="YbhB/YbcL family Raf kinase inhibitor-like protein"/>
    <property type="match status" value="1"/>
</dbReference>
<dbReference type="CDD" id="cd00865">
    <property type="entry name" value="PEBP_bact_arch"/>
    <property type="match status" value="1"/>
</dbReference>
<dbReference type="Pfam" id="PF01161">
    <property type="entry name" value="PBP"/>
    <property type="match status" value="1"/>
</dbReference>
<dbReference type="InterPro" id="IPR008914">
    <property type="entry name" value="PEBP"/>
</dbReference>
<dbReference type="AlphaFoldDB" id="A0A5C1AB18"/>
<keyword evidence="3" id="KW-1185">Reference proteome</keyword>
<dbReference type="InterPro" id="IPR005247">
    <property type="entry name" value="YbhB_YbcL/LppC-like"/>
</dbReference>
<dbReference type="OrthoDB" id="9797506at2"/>
<dbReference type="PANTHER" id="PTHR30289">
    <property type="entry name" value="UNCHARACTERIZED PROTEIN YBCL-RELATED"/>
    <property type="match status" value="1"/>
</dbReference>
<evidence type="ECO:0000256" key="1">
    <source>
        <dbReference type="SAM" id="MobiDB-lite"/>
    </source>
</evidence>
<proteinExistence type="predicted"/>
<dbReference type="PANTHER" id="PTHR30289:SF1">
    <property type="entry name" value="PEBP (PHOSPHATIDYLETHANOLAMINE-BINDING PROTEIN) FAMILY PROTEIN"/>
    <property type="match status" value="1"/>
</dbReference>
<feature type="region of interest" description="Disordered" evidence="1">
    <location>
        <begin position="74"/>
        <end position="101"/>
    </location>
</feature>
<gene>
    <name evidence="2" type="ORF">PX52LOC_01917</name>
</gene>
<protein>
    <submittedName>
        <fullName evidence="2">YbhB/YbcL family Raf kinase inhibitor-like protein</fullName>
    </submittedName>
</protein>